<dbReference type="OrthoDB" id="7025426at2759"/>
<comment type="caution">
    <text evidence="1">The sequence shown here is derived from an EMBL/GenBank/DDBJ whole genome shotgun (WGS) entry which is preliminary data.</text>
</comment>
<dbReference type="AlphaFoldDB" id="A0A835UR28"/>
<name>A0A835UR28_VANPL</name>
<gene>
    <name evidence="1" type="ORF">HPP92_017483</name>
</gene>
<evidence type="ECO:0000313" key="1">
    <source>
        <dbReference type="EMBL" id="KAG0470783.1"/>
    </source>
</evidence>
<dbReference type="EMBL" id="JADCNL010000008">
    <property type="protein sequence ID" value="KAG0470783.1"/>
    <property type="molecule type" value="Genomic_DNA"/>
</dbReference>
<dbReference type="Proteomes" id="UP000636800">
    <property type="component" value="Unassembled WGS sequence"/>
</dbReference>
<sequence length="101" mass="11023">MDTGELHFFGKRSNNAILVRPWTTEPNQPDGPVPRQQLLLSEIPILSLLSLFLNYKVDFFAVKDHRDAAVTVKCSPVDVGSDGCDVVATSNGDVAGRVTRP</sequence>
<keyword evidence="2" id="KW-1185">Reference proteome</keyword>
<protein>
    <submittedName>
        <fullName evidence="1">Uncharacterized protein</fullName>
    </submittedName>
</protein>
<proteinExistence type="predicted"/>
<evidence type="ECO:0000313" key="2">
    <source>
        <dbReference type="Proteomes" id="UP000636800"/>
    </source>
</evidence>
<reference evidence="1 2" key="1">
    <citation type="journal article" date="2020" name="Nat. Food">
        <title>A phased Vanilla planifolia genome enables genetic improvement of flavour and production.</title>
        <authorList>
            <person name="Hasing T."/>
            <person name="Tang H."/>
            <person name="Brym M."/>
            <person name="Khazi F."/>
            <person name="Huang T."/>
            <person name="Chambers A.H."/>
        </authorList>
    </citation>
    <scope>NUCLEOTIDE SEQUENCE [LARGE SCALE GENOMIC DNA]</scope>
    <source>
        <tissue evidence="1">Leaf</tissue>
    </source>
</reference>
<organism evidence="1 2">
    <name type="scientific">Vanilla planifolia</name>
    <name type="common">Vanilla</name>
    <dbReference type="NCBI Taxonomy" id="51239"/>
    <lineage>
        <taxon>Eukaryota</taxon>
        <taxon>Viridiplantae</taxon>
        <taxon>Streptophyta</taxon>
        <taxon>Embryophyta</taxon>
        <taxon>Tracheophyta</taxon>
        <taxon>Spermatophyta</taxon>
        <taxon>Magnoliopsida</taxon>
        <taxon>Liliopsida</taxon>
        <taxon>Asparagales</taxon>
        <taxon>Orchidaceae</taxon>
        <taxon>Vanilloideae</taxon>
        <taxon>Vanilleae</taxon>
        <taxon>Vanilla</taxon>
    </lineage>
</organism>
<accession>A0A835UR28</accession>